<dbReference type="EMBL" id="RBZU01000019">
    <property type="protein sequence ID" value="RKP44734.1"/>
    <property type="molecule type" value="Genomic_DNA"/>
</dbReference>
<keyword evidence="2" id="KW-1185">Reference proteome</keyword>
<dbReference type="OrthoDB" id="9803968at2"/>
<evidence type="ECO:0000313" key="2">
    <source>
        <dbReference type="Proteomes" id="UP000270342"/>
    </source>
</evidence>
<proteinExistence type="predicted"/>
<dbReference type="Proteomes" id="UP000270342">
    <property type="component" value="Unassembled WGS sequence"/>
</dbReference>
<accession>A0A494X966</accession>
<reference evidence="1 2" key="1">
    <citation type="submission" date="2018-10" db="EMBL/GenBank/DDBJ databases">
        <title>Robbsia sp. DHC34, isolated from soil.</title>
        <authorList>
            <person name="Gao Z.-H."/>
            <person name="Qiu L.-H."/>
        </authorList>
    </citation>
    <scope>NUCLEOTIDE SEQUENCE [LARGE SCALE GENOMIC DNA]</scope>
    <source>
        <strain evidence="1 2">DHC34</strain>
    </source>
</reference>
<gene>
    <name evidence="1" type="ORF">D7S86_27315</name>
</gene>
<comment type="caution">
    <text evidence="1">The sequence shown here is derived from an EMBL/GenBank/DDBJ whole genome shotgun (WGS) entry which is preliminary data.</text>
</comment>
<sequence length="73" mass="8030">MSTIAPYACQNRPAPRDRIVVQNGWETMLADHGRMQTRLPVIEIVPVQMSKECGYARGTPGDARCSGCSRSHA</sequence>
<protein>
    <submittedName>
        <fullName evidence="1">Uncharacterized protein</fullName>
    </submittedName>
</protein>
<organism evidence="1 2">
    <name type="scientific">Pararobbsia silviterrae</name>
    <dbReference type="NCBI Taxonomy" id="1792498"/>
    <lineage>
        <taxon>Bacteria</taxon>
        <taxon>Pseudomonadati</taxon>
        <taxon>Pseudomonadota</taxon>
        <taxon>Betaproteobacteria</taxon>
        <taxon>Burkholderiales</taxon>
        <taxon>Burkholderiaceae</taxon>
        <taxon>Pararobbsia</taxon>
    </lineage>
</organism>
<name>A0A494X966_9BURK</name>
<evidence type="ECO:0000313" key="1">
    <source>
        <dbReference type="EMBL" id="RKP44734.1"/>
    </source>
</evidence>
<dbReference type="RefSeq" id="WP_121091281.1">
    <property type="nucleotide sequence ID" value="NZ_RBZU01000019.1"/>
</dbReference>
<dbReference type="AlphaFoldDB" id="A0A494X966"/>